<keyword evidence="6" id="KW-0106">Calcium</keyword>
<evidence type="ECO:0000256" key="5">
    <source>
        <dbReference type="PIRSR" id="PIRSR602640-1"/>
    </source>
</evidence>
<accession>A0A9N8Z141</accession>
<organism evidence="9 10">
    <name type="scientific">Ambispora gerdemannii</name>
    <dbReference type="NCBI Taxonomy" id="144530"/>
    <lineage>
        <taxon>Eukaryota</taxon>
        <taxon>Fungi</taxon>
        <taxon>Fungi incertae sedis</taxon>
        <taxon>Mucoromycota</taxon>
        <taxon>Glomeromycotina</taxon>
        <taxon>Glomeromycetes</taxon>
        <taxon>Archaeosporales</taxon>
        <taxon>Ambisporaceae</taxon>
        <taxon>Ambispora</taxon>
    </lineage>
</organism>
<keyword evidence="10" id="KW-1185">Reference proteome</keyword>
<name>A0A9N8Z141_9GLOM</name>
<dbReference type="InterPro" id="IPR011042">
    <property type="entry name" value="6-blade_b-propeller_TolB-like"/>
</dbReference>
<evidence type="ECO:0000256" key="7">
    <source>
        <dbReference type="PIRSR" id="PIRSR602640-3"/>
    </source>
</evidence>
<protein>
    <submittedName>
        <fullName evidence="9">4454_t:CDS:1</fullName>
    </submittedName>
</protein>
<dbReference type="Pfam" id="PF01731">
    <property type="entry name" value="Arylesterase"/>
    <property type="match status" value="1"/>
</dbReference>
<dbReference type="PANTHER" id="PTHR11799:SF12">
    <property type="entry name" value="PARAOXONASE-RELATED"/>
    <property type="match status" value="1"/>
</dbReference>
<dbReference type="Proteomes" id="UP000789831">
    <property type="component" value="Unassembled WGS sequence"/>
</dbReference>
<gene>
    <name evidence="9" type="ORF">AGERDE_LOCUS2151</name>
</gene>
<dbReference type="PRINTS" id="PR01785">
    <property type="entry name" value="PARAOXONASE"/>
</dbReference>
<evidence type="ECO:0000313" key="10">
    <source>
        <dbReference type="Proteomes" id="UP000789831"/>
    </source>
</evidence>
<dbReference type="Gene3D" id="2.120.10.30">
    <property type="entry name" value="TolB, C-terminal domain"/>
    <property type="match status" value="1"/>
</dbReference>
<dbReference type="SUPFAM" id="SSF63829">
    <property type="entry name" value="Calcium-dependent phosphotriesterase"/>
    <property type="match status" value="1"/>
</dbReference>
<proteinExistence type="inferred from homology"/>
<keyword evidence="2" id="KW-0378">Hydrolase</keyword>
<feature type="glycosylation site" description="N-linked (GlcNAc...) asparagine" evidence="8">
    <location>
        <position position="287"/>
    </location>
</feature>
<dbReference type="InterPro" id="IPR002640">
    <property type="entry name" value="Arylesterase"/>
</dbReference>
<dbReference type="AlphaFoldDB" id="A0A9N8Z141"/>
<comment type="PTM">
    <text evidence="8">Glycosylated.</text>
</comment>
<evidence type="ECO:0000256" key="1">
    <source>
        <dbReference type="ARBA" id="ARBA00008595"/>
    </source>
</evidence>
<keyword evidence="4 8" id="KW-0325">Glycoprotein</keyword>
<feature type="binding site" evidence="6">
    <location>
        <position position="58"/>
    </location>
    <ligand>
        <name>Ca(2+)</name>
        <dbReference type="ChEBI" id="CHEBI:29108"/>
        <label>1</label>
        <note>catalytic</note>
    </ligand>
</feature>
<evidence type="ECO:0000256" key="6">
    <source>
        <dbReference type="PIRSR" id="PIRSR602640-2"/>
    </source>
</evidence>
<feature type="active site" description="Proton acceptor" evidence="5">
    <location>
        <position position="127"/>
    </location>
</feature>
<dbReference type="InterPro" id="IPR051288">
    <property type="entry name" value="Serum_paraoxonase/arylesterase"/>
</dbReference>
<dbReference type="PANTHER" id="PTHR11799">
    <property type="entry name" value="PARAOXONASE"/>
    <property type="match status" value="1"/>
</dbReference>
<dbReference type="OrthoDB" id="5307922at2759"/>
<evidence type="ECO:0000256" key="3">
    <source>
        <dbReference type="ARBA" id="ARBA00023157"/>
    </source>
</evidence>
<evidence type="ECO:0000256" key="4">
    <source>
        <dbReference type="ARBA" id="ARBA00023180"/>
    </source>
</evidence>
<feature type="binding site" evidence="6">
    <location>
        <position position="241"/>
    </location>
    <ligand>
        <name>Ca(2+)</name>
        <dbReference type="ChEBI" id="CHEBI:29108"/>
        <label>1</label>
        <note>catalytic</note>
    </ligand>
</feature>
<evidence type="ECO:0000256" key="2">
    <source>
        <dbReference type="ARBA" id="ARBA00022801"/>
    </source>
</evidence>
<reference evidence="9" key="1">
    <citation type="submission" date="2021-06" db="EMBL/GenBank/DDBJ databases">
        <authorList>
            <person name="Kallberg Y."/>
            <person name="Tangrot J."/>
            <person name="Rosling A."/>
        </authorList>
    </citation>
    <scope>NUCLEOTIDE SEQUENCE</scope>
    <source>
        <strain evidence="9">MT106</strain>
    </source>
</reference>
<keyword evidence="6" id="KW-0479">Metal-binding</keyword>
<feature type="disulfide bond" description="In form B" evidence="7">
    <location>
        <begin position="47"/>
        <end position="383"/>
    </location>
</feature>
<comment type="similarity">
    <text evidence="1">Belongs to the paraoxonase family.</text>
</comment>
<feature type="binding site" evidence="6">
    <location>
        <position position="129"/>
    </location>
    <ligand>
        <name>Ca(2+)</name>
        <dbReference type="ChEBI" id="CHEBI:29108"/>
        <label>1</label>
        <note>catalytic</note>
    </ligand>
</feature>
<sequence>MSSTTITVILAVITALFAYYYNDIKYYLELIGYFRDDAAPYDGSGNCRIILGPEACEDIVIHHPSGYAFMACGFATARSTQYWPPLAVYTNMSFEPRDVAWAYNINTNKASVLKIKNLPENTDLSFHGLGIYGDSTNHTKVSLFFVNHRRTGSVIEIFEHTIGTEELLHLETVKHELIHTPNDVVPVSANEFFVTNDHRHKQKGISRHFEAFAQRPWSNVVFHSSASNITRIAADGIATANGISASWDKSLIYVSSAARGEVIVYERRQDNRLIESERIRLGYPLDNISIDELTGEIYIAGFPKVLRNFVYFEDPSGKSPKPPSIVLKISNNTDPDQYFGKKYKVTNVLEADGELFHSITIPAVDHERNTLLLGSIFIETLRCDLK</sequence>
<feature type="binding site" evidence="6">
    <location>
        <position position="287"/>
    </location>
    <ligand>
        <name>Ca(2+)</name>
        <dbReference type="ChEBI" id="CHEBI:29108"/>
        <label>1</label>
        <note>catalytic</note>
    </ligand>
</feature>
<evidence type="ECO:0000256" key="8">
    <source>
        <dbReference type="PIRSR" id="PIRSR602640-4"/>
    </source>
</evidence>
<comment type="cofactor">
    <cofactor evidence="6">
        <name>Ca(2+)</name>
        <dbReference type="ChEBI" id="CHEBI:29108"/>
    </cofactor>
    <text evidence="6">Binds 2 calcium ions per subunit.</text>
</comment>
<dbReference type="GO" id="GO:0004064">
    <property type="term" value="F:arylesterase activity"/>
    <property type="evidence" value="ECO:0007669"/>
    <property type="project" value="InterPro"/>
</dbReference>
<feature type="binding site" evidence="6">
    <location>
        <position position="182"/>
    </location>
    <ligand>
        <name>Ca(2+)</name>
        <dbReference type="ChEBI" id="CHEBI:29108"/>
        <label>1</label>
        <note>catalytic</note>
    </ligand>
</feature>
<dbReference type="EMBL" id="CAJVPL010000169">
    <property type="protein sequence ID" value="CAG8459005.1"/>
    <property type="molecule type" value="Genomic_DNA"/>
</dbReference>
<dbReference type="GO" id="GO:0046872">
    <property type="term" value="F:metal ion binding"/>
    <property type="evidence" value="ECO:0007669"/>
    <property type="project" value="UniProtKB-KW"/>
</dbReference>
<feature type="binding site" evidence="6">
    <location>
        <position position="183"/>
    </location>
    <ligand>
        <name>Ca(2+)</name>
        <dbReference type="ChEBI" id="CHEBI:29108"/>
        <label>1</label>
        <note>catalytic</note>
    </ligand>
</feature>
<feature type="binding site" evidence="6">
    <location>
        <position position="286"/>
    </location>
    <ligand>
        <name>Ca(2+)</name>
        <dbReference type="ChEBI" id="CHEBI:29108"/>
        <label>1</label>
        <note>catalytic</note>
    </ligand>
</feature>
<evidence type="ECO:0000313" key="9">
    <source>
        <dbReference type="EMBL" id="CAG8459005.1"/>
    </source>
</evidence>
<keyword evidence="3 7" id="KW-1015">Disulfide bond</keyword>
<comment type="caution">
    <text evidence="9">The sequence shown here is derived from an EMBL/GenBank/DDBJ whole genome shotgun (WGS) entry which is preliminary data.</text>
</comment>